<evidence type="ECO:0000256" key="1">
    <source>
        <dbReference type="ARBA" id="ARBA00004651"/>
    </source>
</evidence>
<protein>
    <submittedName>
        <fullName evidence="8">Flippase-like domain-containing protein</fullName>
    </submittedName>
</protein>
<reference evidence="8" key="2">
    <citation type="submission" date="2020-09" db="EMBL/GenBank/DDBJ databases">
        <authorList>
            <person name="Yu Y."/>
        </authorList>
    </citation>
    <scope>NUCLEOTIDE SEQUENCE</scope>
    <source>
        <strain evidence="8">KCTC 49039</strain>
    </source>
</reference>
<sequence>MTSERTATEGDVSDVVPGRDDRGAPEYRDVVVRVDVGDLRTVLVLAGTVLLGLLLSAVADRTSVGIALDAREVAGHVPSLVSLVLALVAESVVLVSAVVTPVVLAVRGRVRLLLTGALAIVAALAAFSLVHGAVLSRHAAPDVGNLYPDLGDVGPGLGSVAGLAAVLAALRPARSWARAWWSLVALLVVLDAILRPSGPLDAVLAVGVGGLVGLLVTVAVGRTRRELTAEGVRVALGAGGLQVTDVRAPAAGAHHGTFEARTPGGPVVVTVTDRRSWQRERVGLAYRRLRLRTGVDEEGSASPTRAVALEALLRLLASTHDAHVPAVRAVVRAPEGEALLACDLVDGRPLDAVDPAELTDDVLRAAWVEVARLREARVAHRELTLRHLLLAPDGTVWVTDLEHVEPGAPDAVLAGDVAELLAATSAVVGPGRAVTAAQAVLGPAPLAAAVGRLVPAALTAATRALLKKTGTTLETVAAETCRATGVARPAYEKIERFKPRTLVAAAMLVVAVYLLAPQLADLPSLVDAVRDVDPVWLIPVLLASAATYLGAALGLAGGTPGRVPVGQASAVALAASFVATFAPPGVGQVGLNVRYLQRRGFATPVAVSASAAKEAAVLCVHLTLLVTFALWAGSTDALTRELDSLPSGRTLAIVGAGLVVVVGVVLLLPAVRRLVRRTVVPAVRSSVTAMHDVVSSPAKMVALLGGVVLLPLGYAVCLYFSVRAFGGDTTFVAVALVSLTAGPSPPRRRCREASARWRRCSSRR</sequence>
<feature type="transmembrane region" description="Helical" evidence="7">
    <location>
        <begin position="615"/>
        <end position="638"/>
    </location>
</feature>
<feature type="transmembrane region" description="Helical" evidence="7">
    <location>
        <begin position="112"/>
        <end position="133"/>
    </location>
</feature>
<feature type="transmembrane region" description="Helical" evidence="7">
    <location>
        <begin position="536"/>
        <end position="556"/>
    </location>
</feature>
<proteinExistence type="predicted"/>
<dbReference type="AlphaFoldDB" id="A0A927IZ32"/>
<feature type="region of interest" description="Disordered" evidence="6">
    <location>
        <begin position="1"/>
        <end position="21"/>
    </location>
</feature>
<dbReference type="InterPro" id="IPR011009">
    <property type="entry name" value="Kinase-like_dom_sf"/>
</dbReference>
<dbReference type="PANTHER" id="PTHR39087:SF2">
    <property type="entry name" value="UPF0104 MEMBRANE PROTEIN MJ1595"/>
    <property type="match status" value="1"/>
</dbReference>
<evidence type="ECO:0000313" key="8">
    <source>
        <dbReference type="EMBL" id="MBD8077932.1"/>
    </source>
</evidence>
<comment type="subcellular location">
    <subcellularLocation>
        <location evidence="1">Cell membrane</location>
        <topology evidence="1">Multi-pass membrane protein</topology>
    </subcellularLocation>
</comment>
<feature type="transmembrane region" description="Helical" evidence="7">
    <location>
        <begin position="153"/>
        <end position="170"/>
    </location>
</feature>
<reference evidence="8" key="1">
    <citation type="journal article" date="2018" name="Curr. Microbiol.">
        <title>Cellulosimicrobium arenosum sp. nov., Isolated from Marine Sediment Sand.</title>
        <authorList>
            <person name="Oh M."/>
            <person name="Kim J.H."/>
            <person name="Yoon J.H."/>
            <person name="Schumann P."/>
            <person name="Kim W."/>
        </authorList>
    </citation>
    <scope>NUCLEOTIDE SEQUENCE</scope>
    <source>
        <strain evidence="8">KCTC 49039</strain>
    </source>
</reference>
<feature type="transmembrane region" description="Helical" evidence="7">
    <location>
        <begin position="497"/>
        <end position="516"/>
    </location>
</feature>
<dbReference type="RefSeq" id="WP_191827467.1">
    <property type="nucleotide sequence ID" value="NZ_JACYHB010000001.1"/>
</dbReference>
<evidence type="ECO:0000313" key="9">
    <source>
        <dbReference type="Proteomes" id="UP000610846"/>
    </source>
</evidence>
<evidence type="ECO:0000256" key="3">
    <source>
        <dbReference type="ARBA" id="ARBA00022692"/>
    </source>
</evidence>
<evidence type="ECO:0000256" key="6">
    <source>
        <dbReference type="SAM" id="MobiDB-lite"/>
    </source>
</evidence>
<keyword evidence="3 7" id="KW-0812">Transmembrane</keyword>
<feature type="transmembrane region" description="Helical" evidence="7">
    <location>
        <begin position="79"/>
        <end position="105"/>
    </location>
</feature>
<dbReference type="PANTHER" id="PTHR39087">
    <property type="entry name" value="UPF0104 MEMBRANE PROTEIN MJ1595"/>
    <property type="match status" value="1"/>
</dbReference>
<dbReference type="GO" id="GO:0005886">
    <property type="term" value="C:plasma membrane"/>
    <property type="evidence" value="ECO:0007669"/>
    <property type="project" value="UniProtKB-SubCell"/>
</dbReference>
<evidence type="ECO:0000256" key="4">
    <source>
        <dbReference type="ARBA" id="ARBA00022989"/>
    </source>
</evidence>
<feature type="transmembrane region" description="Helical" evidence="7">
    <location>
        <begin position="42"/>
        <end position="59"/>
    </location>
</feature>
<dbReference type="Proteomes" id="UP000610846">
    <property type="component" value="Unassembled WGS sequence"/>
</dbReference>
<keyword evidence="4 7" id="KW-1133">Transmembrane helix</keyword>
<name>A0A927IZ32_9MICO</name>
<dbReference type="Pfam" id="PF03706">
    <property type="entry name" value="LPG_synthase_TM"/>
    <property type="match status" value="1"/>
</dbReference>
<dbReference type="InterPro" id="IPR022791">
    <property type="entry name" value="L-PG_synthase/AglD"/>
</dbReference>
<evidence type="ECO:0000256" key="2">
    <source>
        <dbReference type="ARBA" id="ARBA00022475"/>
    </source>
</evidence>
<feature type="transmembrane region" description="Helical" evidence="7">
    <location>
        <begin position="568"/>
        <end position="586"/>
    </location>
</feature>
<keyword evidence="2" id="KW-1003">Cell membrane</keyword>
<comment type="caution">
    <text evidence="8">The sequence shown here is derived from an EMBL/GenBank/DDBJ whole genome shotgun (WGS) entry which is preliminary data.</text>
</comment>
<accession>A0A927IZ32</accession>
<evidence type="ECO:0000256" key="5">
    <source>
        <dbReference type="ARBA" id="ARBA00023136"/>
    </source>
</evidence>
<feature type="transmembrane region" description="Helical" evidence="7">
    <location>
        <begin position="200"/>
        <end position="220"/>
    </location>
</feature>
<keyword evidence="5 7" id="KW-0472">Membrane</keyword>
<feature type="transmembrane region" description="Helical" evidence="7">
    <location>
        <begin position="177"/>
        <end position="194"/>
    </location>
</feature>
<dbReference type="EMBL" id="JACYHB010000001">
    <property type="protein sequence ID" value="MBD8077932.1"/>
    <property type="molecule type" value="Genomic_DNA"/>
</dbReference>
<evidence type="ECO:0000256" key="7">
    <source>
        <dbReference type="SAM" id="Phobius"/>
    </source>
</evidence>
<organism evidence="8 9">
    <name type="scientific">Cellulosimicrobium arenosum</name>
    <dbReference type="NCBI Taxonomy" id="2708133"/>
    <lineage>
        <taxon>Bacteria</taxon>
        <taxon>Bacillati</taxon>
        <taxon>Actinomycetota</taxon>
        <taxon>Actinomycetes</taxon>
        <taxon>Micrococcales</taxon>
        <taxon>Promicromonosporaceae</taxon>
        <taxon>Cellulosimicrobium</taxon>
    </lineage>
</organism>
<dbReference type="SUPFAM" id="SSF56112">
    <property type="entry name" value="Protein kinase-like (PK-like)"/>
    <property type="match status" value="1"/>
</dbReference>
<feature type="transmembrane region" description="Helical" evidence="7">
    <location>
        <begin position="650"/>
        <end position="671"/>
    </location>
</feature>
<keyword evidence="9" id="KW-1185">Reference proteome</keyword>
<feature type="transmembrane region" description="Helical" evidence="7">
    <location>
        <begin position="700"/>
        <end position="722"/>
    </location>
</feature>
<gene>
    <name evidence="8" type="ORF">IF651_02500</name>
</gene>